<proteinExistence type="predicted"/>
<protein>
    <submittedName>
        <fullName evidence="1">Uncharacterized protein</fullName>
    </submittedName>
</protein>
<name>A0ABR4AXI8_9LECA</name>
<organism evidence="1 2">
    <name type="scientific">Lepraria finkii</name>
    <dbReference type="NCBI Taxonomy" id="1340010"/>
    <lineage>
        <taxon>Eukaryota</taxon>
        <taxon>Fungi</taxon>
        <taxon>Dikarya</taxon>
        <taxon>Ascomycota</taxon>
        <taxon>Pezizomycotina</taxon>
        <taxon>Lecanoromycetes</taxon>
        <taxon>OSLEUM clade</taxon>
        <taxon>Lecanoromycetidae</taxon>
        <taxon>Lecanorales</taxon>
        <taxon>Lecanorineae</taxon>
        <taxon>Stereocaulaceae</taxon>
        <taxon>Lepraria</taxon>
    </lineage>
</organism>
<evidence type="ECO:0000313" key="2">
    <source>
        <dbReference type="Proteomes" id="UP001590951"/>
    </source>
</evidence>
<dbReference type="Proteomes" id="UP001590951">
    <property type="component" value="Unassembled WGS sequence"/>
</dbReference>
<reference evidence="1 2" key="1">
    <citation type="submission" date="2024-09" db="EMBL/GenBank/DDBJ databases">
        <title>Rethinking Asexuality: The Enigmatic Case of Functional Sexual Genes in Lepraria (Stereocaulaceae).</title>
        <authorList>
            <person name="Doellman M."/>
            <person name="Sun Y."/>
            <person name="Barcenas-Pena A."/>
            <person name="Lumbsch H.T."/>
            <person name="Grewe F."/>
        </authorList>
    </citation>
    <scope>NUCLEOTIDE SEQUENCE [LARGE SCALE GENOMIC DNA]</scope>
    <source>
        <strain evidence="1 2">Grewe 0041</strain>
    </source>
</reference>
<comment type="caution">
    <text evidence="1">The sequence shown here is derived from an EMBL/GenBank/DDBJ whole genome shotgun (WGS) entry which is preliminary data.</text>
</comment>
<accession>A0ABR4AXI8</accession>
<dbReference type="EMBL" id="JBHFEH010000048">
    <property type="protein sequence ID" value="KAL2050383.1"/>
    <property type="molecule type" value="Genomic_DNA"/>
</dbReference>
<keyword evidence="2" id="KW-1185">Reference proteome</keyword>
<gene>
    <name evidence="1" type="ORF">ABVK25_009355</name>
</gene>
<sequence>MSMKIFNVKGEKLEGTSNGKISTQDFFWNYAPMIELTDIHTCLEIMALREKYFDNPTGLFLALKTQKILSSNIALACYPTLERPPTPRTRNPPFALGITTAILLCSLFSTP</sequence>
<evidence type="ECO:0000313" key="1">
    <source>
        <dbReference type="EMBL" id="KAL2050383.1"/>
    </source>
</evidence>